<protein>
    <recommendedName>
        <fullName evidence="4">Lipopolysaccharide export system protein LptA</fullName>
    </recommendedName>
</protein>
<dbReference type="PANTHER" id="PTHR36504">
    <property type="entry name" value="LIPOPOLYSACCHARIDE EXPORT SYSTEM PROTEIN LPTA"/>
    <property type="match status" value="1"/>
</dbReference>
<dbReference type="GO" id="GO:0001530">
    <property type="term" value="F:lipopolysaccharide binding"/>
    <property type="evidence" value="ECO:0007669"/>
    <property type="project" value="InterPro"/>
</dbReference>
<comment type="similarity">
    <text evidence="4">Belongs to the LptA family.</text>
</comment>
<proteinExistence type="inferred from homology"/>
<feature type="region of interest" description="Disordered" evidence="5">
    <location>
        <begin position="151"/>
        <end position="200"/>
    </location>
</feature>
<dbReference type="PANTHER" id="PTHR36504:SF1">
    <property type="entry name" value="LIPOPOLYSACCHARIDE EXPORT SYSTEM PROTEIN LPTA"/>
    <property type="match status" value="1"/>
</dbReference>
<evidence type="ECO:0000256" key="4">
    <source>
        <dbReference type="HAMAP-Rule" id="MF_01914"/>
    </source>
</evidence>
<comment type="function">
    <text evidence="4">Involved in the assembly of lipopolysaccharide (LPS). Required for the translocation of LPS from the inner membrane to the outer membrane.</text>
</comment>
<dbReference type="HOGENOM" id="CLU_095993_1_0_4"/>
<comment type="subunit">
    <text evidence="4">Component of the lipopolysaccharide transport and assembly complex.</text>
</comment>
<accession>Q47AI1</accession>
<organism evidence="7">
    <name type="scientific">Dechloromonas aromatica (strain RCB)</name>
    <dbReference type="NCBI Taxonomy" id="159087"/>
    <lineage>
        <taxon>Bacteria</taxon>
        <taxon>Pseudomonadati</taxon>
        <taxon>Pseudomonadota</taxon>
        <taxon>Betaproteobacteria</taxon>
        <taxon>Rhodocyclales</taxon>
        <taxon>Azonexaceae</taxon>
        <taxon>Dechloromonas</taxon>
    </lineage>
</organism>
<dbReference type="GO" id="GO:0015920">
    <property type="term" value="P:lipopolysaccharide transport"/>
    <property type="evidence" value="ECO:0007669"/>
    <property type="project" value="UniProtKB-UniRule"/>
</dbReference>
<name>Q47AI1_DECAR</name>
<dbReference type="OrthoDB" id="5294855at2"/>
<feature type="chain" id="PRO_5009019192" description="Lipopolysaccharide export system protein LptA" evidence="4">
    <location>
        <begin position="21"/>
        <end position="200"/>
    </location>
</feature>
<keyword evidence="2 4" id="KW-0732">Signal</keyword>
<dbReference type="STRING" id="159087.Daro_3421"/>
<dbReference type="GO" id="GO:0009279">
    <property type="term" value="C:cell outer membrane"/>
    <property type="evidence" value="ECO:0007669"/>
    <property type="project" value="TreeGrafter"/>
</dbReference>
<dbReference type="InterPro" id="IPR014340">
    <property type="entry name" value="LptA"/>
</dbReference>
<dbReference type="EMBL" id="CP000089">
    <property type="protein sequence ID" value="AAZ48150.1"/>
    <property type="molecule type" value="Genomic_DNA"/>
</dbReference>
<dbReference type="GO" id="GO:0043165">
    <property type="term" value="P:Gram-negative-bacterium-type cell outer membrane assembly"/>
    <property type="evidence" value="ECO:0007669"/>
    <property type="project" value="UniProtKB-UniRule"/>
</dbReference>
<sequence precursor="true">MIIRLATLTLCLFATLPAHAEKADRDKPMLLEASRVSIDDAKKIQILEGDVVITKGTMILKADRVVITEDQYGFQKGTAFNGKNGLAYFRQKREGKEEYVEGEAERIEYNTNSEIAELFHRAWVKSGEDLVRGDYIWYDAVSEKYLVTAGETRDPKGPAPRVRAVIQPKNKDGEAQRPAARGERLELKGSGGLDLQAAPQ</sequence>
<reference evidence="7" key="1">
    <citation type="submission" date="2005-08" db="EMBL/GenBank/DDBJ databases">
        <title>Complete sequence of Dechloromonas aromatica RCB.</title>
        <authorList>
            <person name="Salinero K.K."/>
            <person name="Copeland A."/>
            <person name="Lucas S."/>
            <person name="Lapidus A."/>
            <person name="Barry K."/>
            <person name="Detter J.C."/>
            <person name="Glavina T."/>
            <person name="Hammon N."/>
            <person name="Israni S."/>
            <person name="Pitluck S."/>
            <person name="Di Bartolo G."/>
            <person name="Trong S."/>
            <person name="Schmutz J."/>
            <person name="Larimer F."/>
            <person name="Land M."/>
            <person name="Ivanova N."/>
            <person name="Richardson P."/>
        </authorList>
    </citation>
    <scope>NUCLEOTIDE SEQUENCE</scope>
    <source>
        <strain evidence="7">RCB</strain>
    </source>
</reference>
<dbReference type="GO" id="GO:0017089">
    <property type="term" value="F:glycolipid transfer activity"/>
    <property type="evidence" value="ECO:0007669"/>
    <property type="project" value="TreeGrafter"/>
</dbReference>
<evidence type="ECO:0000256" key="3">
    <source>
        <dbReference type="ARBA" id="ARBA00022764"/>
    </source>
</evidence>
<evidence type="ECO:0000313" key="7">
    <source>
        <dbReference type="EMBL" id="AAZ48150.1"/>
    </source>
</evidence>
<feature type="signal peptide" evidence="4">
    <location>
        <begin position="1"/>
        <end position="20"/>
    </location>
</feature>
<dbReference type="HAMAP" id="MF_01914">
    <property type="entry name" value="LPS_assembly_LptA"/>
    <property type="match status" value="1"/>
</dbReference>
<evidence type="ECO:0000256" key="5">
    <source>
        <dbReference type="SAM" id="MobiDB-lite"/>
    </source>
</evidence>
<keyword evidence="1 4" id="KW-0813">Transport</keyword>
<dbReference type="GO" id="GO:0030288">
    <property type="term" value="C:outer membrane-bounded periplasmic space"/>
    <property type="evidence" value="ECO:0007669"/>
    <property type="project" value="TreeGrafter"/>
</dbReference>
<feature type="domain" description="Organic solvent tolerance-like N-terminal" evidence="6">
    <location>
        <begin position="32"/>
        <end position="143"/>
    </location>
</feature>
<dbReference type="Pfam" id="PF03968">
    <property type="entry name" value="LptD_N"/>
    <property type="match status" value="1"/>
</dbReference>
<dbReference type="NCBIfam" id="TIGR03002">
    <property type="entry name" value="outer_YhbN_LptA"/>
    <property type="match status" value="1"/>
</dbReference>
<keyword evidence="3 4" id="KW-0574">Periplasm</keyword>
<evidence type="ECO:0000256" key="2">
    <source>
        <dbReference type="ARBA" id="ARBA00022729"/>
    </source>
</evidence>
<dbReference type="eggNOG" id="COG1934">
    <property type="taxonomic scope" value="Bacteria"/>
</dbReference>
<dbReference type="InterPro" id="IPR005653">
    <property type="entry name" value="OstA-like_N"/>
</dbReference>
<dbReference type="InterPro" id="IPR052037">
    <property type="entry name" value="LPS_export_LptA"/>
</dbReference>
<dbReference type="KEGG" id="dar:Daro_3421"/>
<dbReference type="AlphaFoldDB" id="Q47AI1"/>
<gene>
    <name evidence="4" type="primary">lptA</name>
    <name evidence="7" type="ordered locus">Daro_3421</name>
</gene>
<comment type="subcellular location">
    <subcellularLocation>
        <location evidence="4">Periplasm</location>
    </subcellularLocation>
</comment>
<dbReference type="Gene3D" id="2.60.450.10">
    <property type="entry name" value="Lipopolysaccharide (LPS) transport protein A like domain"/>
    <property type="match status" value="1"/>
</dbReference>
<feature type="compositionally biased region" description="Basic and acidic residues" evidence="5">
    <location>
        <begin position="169"/>
        <end position="187"/>
    </location>
</feature>
<evidence type="ECO:0000256" key="1">
    <source>
        <dbReference type="ARBA" id="ARBA00022448"/>
    </source>
</evidence>
<evidence type="ECO:0000259" key="6">
    <source>
        <dbReference type="Pfam" id="PF03968"/>
    </source>
</evidence>